<keyword evidence="2" id="KW-0964">Secreted</keyword>
<dbReference type="SUPFAM" id="SSF56487">
    <property type="entry name" value="SRCR-like"/>
    <property type="match status" value="1"/>
</dbReference>
<dbReference type="PANTHER" id="PTHR22906">
    <property type="entry name" value="PROPERDIN"/>
    <property type="match status" value="1"/>
</dbReference>
<dbReference type="PROSITE" id="PS01186">
    <property type="entry name" value="EGF_2"/>
    <property type="match status" value="1"/>
</dbReference>
<dbReference type="EMBL" id="JARBDR010000813">
    <property type="protein sequence ID" value="KAJ8305884.1"/>
    <property type="molecule type" value="Genomic_DNA"/>
</dbReference>
<organism evidence="10 11">
    <name type="scientific">Tegillarca granosa</name>
    <name type="common">Malaysian cockle</name>
    <name type="synonym">Anadara granosa</name>
    <dbReference type="NCBI Taxonomy" id="220873"/>
    <lineage>
        <taxon>Eukaryota</taxon>
        <taxon>Metazoa</taxon>
        <taxon>Spiralia</taxon>
        <taxon>Lophotrochozoa</taxon>
        <taxon>Mollusca</taxon>
        <taxon>Bivalvia</taxon>
        <taxon>Autobranchia</taxon>
        <taxon>Pteriomorphia</taxon>
        <taxon>Arcoida</taxon>
        <taxon>Arcoidea</taxon>
        <taxon>Arcidae</taxon>
        <taxon>Tegillarca</taxon>
    </lineage>
</organism>
<name>A0ABQ9EKU8_TEGGR</name>
<dbReference type="Pfam" id="PF00090">
    <property type="entry name" value="TSP_1"/>
    <property type="match status" value="2"/>
</dbReference>
<evidence type="ECO:0000256" key="6">
    <source>
        <dbReference type="PROSITE-ProRule" id="PRU00076"/>
    </source>
</evidence>
<dbReference type="PROSITE" id="PS50026">
    <property type="entry name" value="EGF_3"/>
    <property type="match status" value="1"/>
</dbReference>
<keyword evidence="4" id="KW-0677">Repeat</keyword>
<dbReference type="Pfam" id="PF00530">
    <property type="entry name" value="SRCR"/>
    <property type="match status" value="1"/>
</dbReference>
<evidence type="ECO:0000256" key="1">
    <source>
        <dbReference type="ARBA" id="ARBA00004613"/>
    </source>
</evidence>
<evidence type="ECO:0000259" key="8">
    <source>
        <dbReference type="PROSITE" id="PS50026"/>
    </source>
</evidence>
<feature type="disulfide bond" evidence="6">
    <location>
        <begin position="55"/>
        <end position="64"/>
    </location>
</feature>
<evidence type="ECO:0000313" key="11">
    <source>
        <dbReference type="Proteomes" id="UP001217089"/>
    </source>
</evidence>
<dbReference type="SMART" id="SM00202">
    <property type="entry name" value="SR"/>
    <property type="match status" value="1"/>
</dbReference>
<reference evidence="10 11" key="1">
    <citation type="submission" date="2022-12" db="EMBL/GenBank/DDBJ databases">
        <title>Chromosome-level genome of Tegillarca granosa.</title>
        <authorList>
            <person name="Kim J."/>
        </authorList>
    </citation>
    <scope>NUCLEOTIDE SEQUENCE [LARGE SCALE GENOMIC DNA]</scope>
    <source>
        <strain evidence="10">Teg-2019</strain>
        <tissue evidence="10">Adductor muscle</tissue>
    </source>
</reference>
<evidence type="ECO:0000256" key="3">
    <source>
        <dbReference type="ARBA" id="ARBA00022729"/>
    </source>
</evidence>
<dbReference type="Gene3D" id="3.10.250.10">
    <property type="entry name" value="SRCR-like domain"/>
    <property type="match status" value="1"/>
</dbReference>
<sequence>MKVLMKNEIFTKSPISTIYVLQEAVGPCGSYPCQNNGRCLDTKSTKGHRMYICICPEGWTGQNCHKKGTEEALEWAAWEDWGTCSASCGHAYQKRVRKCLETSNGKSHPSTECYGRDVEYRACLFKECPSWDEWSAWGECSTYTTCGRGYKVRHRNCSNGGVAGVDRYCKGPSNDSAVCEGISCRGGNFKTRKQDLRMVRLVDGPSYGEGLVEVFDSANQQWLQVCGDTWSMSMADIVCKQTGFLAAYHAITDGRHDTNVNSVTNDGNYDTRYDLNSSDGISSDRNGTNSSLTSEFAGTVAPDKIVVTVKLDCPSINETTTIHQCARTVTNCSIKAGVQCKGQYLNNRHMDSLCIGKGKNVQAPPASRTGSMLILEAFQMKPSKAHIAVLHLPALYIR</sequence>
<feature type="domain" description="SRCR" evidence="9">
    <location>
        <begin position="199"/>
        <end position="341"/>
    </location>
</feature>
<keyword evidence="11" id="KW-1185">Reference proteome</keyword>
<dbReference type="PROSITE" id="PS50092">
    <property type="entry name" value="TSP1"/>
    <property type="match status" value="2"/>
</dbReference>
<keyword evidence="3" id="KW-0732">Signal</keyword>
<dbReference type="InterPro" id="IPR000884">
    <property type="entry name" value="TSP1_rpt"/>
</dbReference>
<dbReference type="SUPFAM" id="SSF57196">
    <property type="entry name" value="EGF/Laminin"/>
    <property type="match status" value="1"/>
</dbReference>
<dbReference type="CDD" id="cd00054">
    <property type="entry name" value="EGF_CA"/>
    <property type="match status" value="1"/>
</dbReference>
<evidence type="ECO:0000259" key="9">
    <source>
        <dbReference type="PROSITE" id="PS50287"/>
    </source>
</evidence>
<evidence type="ECO:0000256" key="7">
    <source>
        <dbReference type="PROSITE-ProRule" id="PRU00196"/>
    </source>
</evidence>
<dbReference type="InterPro" id="IPR036383">
    <property type="entry name" value="TSP1_rpt_sf"/>
</dbReference>
<protein>
    <submittedName>
        <fullName evidence="10">Uncharacterized protein</fullName>
    </submittedName>
</protein>
<evidence type="ECO:0000256" key="2">
    <source>
        <dbReference type="ARBA" id="ARBA00022525"/>
    </source>
</evidence>
<dbReference type="InterPro" id="IPR036772">
    <property type="entry name" value="SRCR-like_dom_sf"/>
</dbReference>
<dbReference type="SMART" id="SM00209">
    <property type="entry name" value="TSP1"/>
    <property type="match status" value="2"/>
</dbReference>
<dbReference type="InterPro" id="IPR001190">
    <property type="entry name" value="SRCR"/>
</dbReference>
<dbReference type="PROSITE" id="PS50287">
    <property type="entry name" value="SRCR_2"/>
    <property type="match status" value="1"/>
</dbReference>
<evidence type="ECO:0000256" key="4">
    <source>
        <dbReference type="ARBA" id="ARBA00022737"/>
    </source>
</evidence>
<evidence type="ECO:0000256" key="5">
    <source>
        <dbReference type="ARBA" id="ARBA00023157"/>
    </source>
</evidence>
<dbReference type="Gene3D" id="2.20.100.10">
    <property type="entry name" value="Thrombospondin type-1 (TSP1) repeat"/>
    <property type="match status" value="2"/>
</dbReference>
<dbReference type="Gene3D" id="2.10.25.10">
    <property type="entry name" value="Laminin"/>
    <property type="match status" value="1"/>
</dbReference>
<dbReference type="PRINTS" id="PR00258">
    <property type="entry name" value="SPERACTRCPTR"/>
</dbReference>
<comment type="subcellular location">
    <subcellularLocation>
        <location evidence="1">Secreted</location>
    </subcellularLocation>
</comment>
<comment type="caution">
    <text evidence="7">Lacks conserved residue(s) required for the propagation of feature annotation.</text>
</comment>
<comment type="caution">
    <text evidence="10">The sequence shown here is derived from an EMBL/GenBank/DDBJ whole genome shotgun (WGS) entry which is preliminary data.</text>
</comment>
<dbReference type="SMART" id="SM00181">
    <property type="entry name" value="EGF"/>
    <property type="match status" value="1"/>
</dbReference>
<dbReference type="Proteomes" id="UP001217089">
    <property type="component" value="Unassembled WGS sequence"/>
</dbReference>
<dbReference type="SUPFAM" id="SSF82895">
    <property type="entry name" value="TSP-1 type 1 repeat"/>
    <property type="match status" value="2"/>
</dbReference>
<dbReference type="PROSITE" id="PS00022">
    <property type="entry name" value="EGF_1"/>
    <property type="match status" value="1"/>
</dbReference>
<proteinExistence type="predicted"/>
<gene>
    <name evidence="10" type="ORF">KUTeg_016429</name>
</gene>
<feature type="domain" description="EGF-like" evidence="8">
    <location>
        <begin position="24"/>
        <end position="65"/>
    </location>
</feature>
<dbReference type="PANTHER" id="PTHR22906:SF43">
    <property type="entry name" value="PROPERDIN"/>
    <property type="match status" value="1"/>
</dbReference>
<dbReference type="InterPro" id="IPR052065">
    <property type="entry name" value="Compl_asym_regulator"/>
</dbReference>
<dbReference type="InterPro" id="IPR000742">
    <property type="entry name" value="EGF"/>
</dbReference>
<accession>A0ABQ9EKU8</accession>
<keyword evidence="6" id="KW-0245">EGF-like domain</keyword>
<evidence type="ECO:0000313" key="10">
    <source>
        <dbReference type="EMBL" id="KAJ8305884.1"/>
    </source>
</evidence>
<keyword evidence="5 6" id="KW-1015">Disulfide bond</keyword>
<dbReference type="Pfam" id="PF00008">
    <property type="entry name" value="EGF"/>
    <property type="match status" value="1"/>
</dbReference>